<comment type="caution">
    <text evidence="4">The sequence shown here is derived from an EMBL/GenBank/DDBJ whole genome shotgun (WGS) entry which is preliminary data.</text>
</comment>
<dbReference type="NCBIfam" id="TIGR03943">
    <property type="entry name" value="TIGR03943 family putative permease subunit"/>
    <property type="match status" value="1"/>
</dbReference>
<keyword evidence="5" id="KW-1185">Reference proteome</keyword>
<evidence type="ECO:0000313" key="5">
    <source>
        <dbReference type="Proteomes" id="UP001596504"/>
    </source>
</evidence>
<proteinExistence type="predicted"/>
<organism evidence="4 5">
    <name type="scientific">Saccharopolyspora griseoalba</name>
    <dbReference type="NCBI Taxonomy" id="1431848"/>
    <lineage>
        <taxon>Bacteria</taxon>
        <taxon>Bacillati</taxon>
        <taxon>Actinomycetota</taxon>
        <taxon>Actinomycetes</taxon>
        <taxon>Pseudonocardiales</taxon>
        <taxon>Pseudonocardiaceae</taxon>
        <taxon>Saccharopolyspora</taxon>
    </lineage>
</organism>
<feature type="domain" description="DUF1980" evidence="3">
    <location>
        <begin position="132"/>
        <end position="227"/>
    </location>
</feature>
<dbReference type="InterPro" id="IPR048447">
    <property type="entry name" value="DUF1980_C"/>
</dbReference>
<evidence type="ECO:0000256" key="1">
    <source>
        <dbReference type="SAM" id="MobiDB-lite"/>
    </source>
</evidence>
<evidence type="ECO:0000313" key="4">
    <source>
        <dbReference type="EMBL" id="MFC7342148.1"/>
    </source>
</evidence>
<dbReference type="Pfam" id="PF21537">
    <property type="entry name" value="DUF1980_C"/>
    <property type="match status" value="1"/>
</dbReference>
<evidence type="ECO:0000259" key="3">
    <source>
        <dbReference type="Pfam" id="PF21537"/>
    </source>
</evidence>
<gene>
    <name evidence="4" type="ORF">ACFQRI_12085</name>
</gene>
<evidence type="ECO:0000256" key="2">
    <source>
        <dbReference type="SAM" id="Phobius"/>
    </source>
</evidence>
<feature type="transmembrane region" description="Helical" evidence="2">
    <location>
        <begin position="33"/>
        <end position="53"/>
    </location>
</feature>
<dbReference type="RefSeq" id="WP_380667738.1">
    <property type="nucleotide sequence ID" value="NZ_JBHTCJ010000005.1"/>
</dbReference>
<keyword evidence="2" id="KW-0472">Membrane</keyword>
<reference evidence="5" key="1">
    <citation type="journal article" date="2019" name="Int. J. Syst. Evol. Microbiol.">
        <title>The Global Catalogue of Microorganisms (GCM) 10K type strain sequencing project: providing services to taxonomists for standard genome sequencing and annotation.</title>
        <authorList>
            <consortium name="The Broad Institute Genomics Platform"/>
            <consortium name="The Broad Institute Genome Sequencing Center for Infectious Disease"/>
            <person name="Wu L."/>
            <person name="Ma J."/>
        </authorList>
    </citation>
    <scope>NUCLEOTIDE SEQUENCE [LARGE SCALE GENOMIC DNA]</scope>
    <source>
        <strain evidence="5">WLHS5</strain>
    </source>
</reference>
<protein>
    <submittedName>
        <fullName evidence="4">TIGR03943 family putative permease subunit</fullName>
    </submittedName>
</protein>
<name>A0ABW2LLB0_9PSEU</name>
<feature type="region of interest" description="Disordered" evidence="1">
    <location>
        <begin position="194"/>
        <end position="229"/>
    </location>
</feature>
<keyword evidence="2" id="KW-1133">Transmembrane helix</keyword>
<dbReference type="InterPro" id="IPR015402">
    <property type="entry name" value="DUF1980"/>
</dbReference>
<dbReference type="PANTHER" id="PTHR40047:SF1">
    <property type="entry name" value="UPF0703 PROTEIN YCGQ"/>
    <property type="match status" value="1"/>
</dbReference>
<dbReference type="InterPro" id="IPR052955">
    <property type="entry name" value="UPF0703_membrane_permease"/>
</dbReference>
<accession>A0ABW2LLB0</accession>
<keyword evidence="2" id="KW-0812">Transmembrane</keyword>
<dbReference type="PANTHER" id="PTHR40047">
    <property type="entry name" value="UPF0703 PROTEIN YCGQ"/>
    <property type="match status" value="1"/>
</dbReference>
<sequence>MRRETQNILLLLFGGALLKIALTGTYLRYVKPSLLPWLVVAAAVMIALAGIAIARDIRGGLVGGEHGTRSPALLALPVFAIFLVAPPALGADSVARDTVSAPAEPAESHFPELPPGEPLLPVSEFVTRAVWDTTGELDGRTVRLRGFVVHPQPGRTQLARMRISCCAADASPVVVELAAPRAAALPEDTWLEVTGRLRPGSPTPDNDYVPTFEPSELRPIEAPRDPYES</sequence>
<feature type="transmembrane region" description="Helical" evidence="2">
    <location>
        <begin position="73"/>
        <end position="91"/>
    </location>
</feature>
<dbReference type="EMBL" id="JBHTCJ010000005">
    <property type="protein sequence ID" value="MFC7342148.1"/>
    <property type="molecule type" value="Genomic_DNA"/>
</dbReference>
<dbReference type="Proteomes" id="UP001596504">
    <property type="component" value="Unassembled WGS sequence"/>
</dbReference>
<feature type="compositionally biased region" description="Basic and acidic residues" evidence="1">
    <location>
        <begin position="215"/>
        <end position="229"/>
    </location>
</feature>